<dbReference type="GO" id="GO:0005886">
    <property type="term" value="C:plasma membrane"/>
    <property type="evidence" value="ECO:0007669"/>
    <property type="project" value="UniProtKB-SubCell"/>
</dbReference>
<dbReference type="Proteomes" id="UP000886796">
    <property type="component" value="Unassembled WGS sequence"/>
</dbReference>
<evidence type="ECO:0000256" key="2">
    <source>
        <dbReference type="ARBA" id="ARBA00022448"/>
    </source>
</evidence>
<evidence type="ECO:0000256" key="1">
    <source>
        <dbReference type="ARBA" id="ARBA00004651"/>
    </source>
</evidence>
<dbReference type="InterPro" id="IPR035906">
    <property type="entry name" value="MetI-like_sf"/>
</dbReference>
<gene>
    <name evidence="9" type="ORF">IAB74_06625</name>
</gene>
<evidence type="ECO:0000256" key="5">
    <source>
        <dbReference type="ARBA" id="ARBA00022989"/>
    </source>
</evidence>
<dbReference type="EMBL" id="DVFK01000089">
    <property type="protein sequence ID" value="HIQ68165.1"/>
    <property type="molecule type" value="Genomic_DNA"/>
</dbReference>
<evidence type="ECO:0000256" key="7">
    <source>
        <dbReference type="RuleBase" id="RU363032"/>
    </source>
</evidence>
<feature type="transmembrane region" description="Helical" evidence="7">
    <location>
        <begin position="281"/>
        <end position="307"/>
    </location>
</feature>
<reference evidence="9" key="1">
    <citation type="submission" date="2020-10" db="EMBL/GenBank/DDBJ databases">
        <authorList>
            <person name="Gilroy R."/>
        </authorList>
    </citation>
    <scope>NUCLEOTIDE SEQUENCE</scope>
    <source>
        <strain evidence="9">13361</strain>
    </source>
</reference>
<comment type="caution">
    <text evidence="9">The sequence shown here is derived from an EMBL/GenBank/DDBJ whole genome shotgun (WGS) entry which is preliminary data.</text>
</comment>
<keyword evidence="3" id="KW-1003">Cell membrane</keyword>
<feature type="transmembrane region" description="Helical" evidence="7">
    <location>
        <begin position="175"/>
        <end position="196"/>
    </location>
</feature>
<dbReference type="InterPro" id="IPR000515">
    <property type="entry name" value="MetI-like"/>
</dbReference>
<evidence type="ECO:0000259" key="8">
    <source>
        <dbReference type="PROSITE" id="PS50928"/>
    </source>
</evidence>
<feature type="domain" description="ABC transmembrane type-1" evidence="8">
    <location>
        <begin position="95"/>
        <end position="300"/>
    </location>
</feature>
<feature type="transmembrane region" description="Helical" evidence="7">
    <location>
        <begin position="99"/>
        <end position="122"/>
    </location>
</feature>
<organism evidence="9 10">
    <name type="scientific">Candidatus Faecousia excrementigallinarum</name>
    <dbReference type="NCBI Taxonomy" id="2840806"/>
    <lineage>
        <taxon>Bacteria</taxon>
        <taxon>Bacillati</taxon>
        <taxon>Bacillota</taxon>
        <taxon>Clostridia</taxon>
        <taxon>Eubacteriales</taxon>
        <taxon>Oscillospiraceae</taxon>
        <taxon>Faecousia</taxon>
    </lineage>
</organism>
<reference evidence="9" key="2">
    <citation type="journal article" date="2021" name="PeerJ">
        <title>Extensive microbial diversity within the chicken gut microbiome revealed by metagenomics and culture.</title>
        <authorList>
            <person name="Gilroy R."/>
            <person name="Ravi A."/>
            <person name="Getino M."/>
            <person name="Pursley I."/>
            <person name="Horton D.L."/>
            <person name="Alikhan N.F."/>
            <person name="Baker D."/>
            <person name="Gharbi K."/>
            <person name="Hall N."/>
            <person name="Watson M."/>
            <person name="Adriaenssens E.M."/>
            <person name="Foster-Nyarko E."/>
            <person name="Jarju S."/>
            <person name="Secka A."/>
            <person name="Antonio M."/>
            <person name="Oren A."/>
            <person name="Chaudhuri R.R."/>
            <person name="La Ragione R."/>
            <person name="Hildebrand F."/>
            <person name="Pallen M.J."/>
        </authorList>
    </citation>
    <scope>NUCLEOTIDE SEQUENCE</scope>
    <source>
        <strain evidence="9">13361</strain>
    </source>
</reference>
<keyword evidence="4 7" id="KW-0812">Transmembrane</keyword>
<accession>A0A9D1CM90</accession>
<keyword evidence="6 7" id="KW-0472">Membrane</keyword>
<feature type="transmembrane region" description="Helical" evidence="7">
    <location>
        <begin position="235"/>
        <end position="261"/>
    </location>
</feature>
<dbReference type="Pfam" id="PF00528">
    <property type="entry name" value="BPD_transp_1"/>
    <property type="match status" value="1"/>
</dbReference>
<feature type="transmembrane region" description="Helical" evidence="7">
    <location>
        <begin position="134"/>
        <end position="155"/>
    </location>
</feature>
<evidence type="ECO:0000256" key="6">
    <source>
        <dbReference type="ARBA" id="ARBA00023136"/>
    </source>
</evidence>
<protein>
    <submittedName>
        <fullName evidence="9">ABC transporter permease</fullName>
    </submittedName>
</protein>
<dbReference type="AlphaFoldDB" id="A0A9D1CM90"/>
<dbReference type="Gene3D" id="1.10.3720.10">
    <property type="entry name" value="MetI-like"/>
    <property type="match status" value="1"/>
</dbReference>
<sequence>MLKYTLQRILYMLLVFFIITFMCFVLIRMLPPVPLPPGDPHTIVVEVRREALGYNKPYLVQFGIFLRNLFTSFDWGVSEKLYLGQDVLTIFLQKLPATMIVNAFAVVISIPLGVALGVFAALKRNTWIDYTISTLTMVVISVPSFVYAFVIQYLLCYKLGWFPFLMKAGTDWFSPSMIWSMMPAVFSLSFAVIASFTRTTRAELTEVLTSEFMLLARTKGLTKGQATVRHALRNCFVVVIPAIFGEFIGILAGSLIIEKIFSIPGVGGLTINAINAQDYPIFMLSTCFYTAIGLASALVIDISYGFIDPRIRMGSKK</sequence>
<comment type="similarity">
    <text evidence="7">Belongs to the binding-protein-dependent transport system permease family.</text>
</comment>
<proteinExistence type="inferred from homology"/>
<dbReference type="PROSITE" id="PS50928">
    <property type="entry name" value="ABC_TM1"/>
    <property type="match status" value="1"/>
</dbReference>
<evidence type="ECO:0000256" key="3">
    <source>
        <dbReference type="ARBA" id="ARBA00022475"/>
    </source>
</evidence>
<dbReference type="GO" id="GO:0055085">
    <property type="term" value="P:transmembrane transport"/>
    <property type="evidence" value="ECO:0007669"/>
    <property type="project" value="InterPro"/>
</dbReference>
<keyword evidence="2 7" id="KW-0813">Transport</keyword>
<comment type="subcellular location">
    <subcellularLocation>
        <location evidence="1 7">Cell membrane</location>
        <topology evidence="1 7">Multi-pass membrane protein</topology>
    </subcellularLocation>
</comment>
<dbReference type="PANTHER" id="PTHR30465">
    <property type="entry name" value="INNER MEMBRANE ABC TRANSPORTER"/>
    <property type="match status" value="1"/>
</dbReference>
<feature type="transmembrane region" description="Helical" evidence="7">
    <location>
        <begin position="9"/>
        <end position="30"/>
    </location>
</feature>
<dbReference type="CDD" id="cd06261">
    <property type="entry name" value="TM_PBP2"/>
    <property type="match status" value="1"/>
</dbReference>
<name>A0A9D1CM90_9FIRM</name>
<evidence type="ECO:0000313" key="9">
    <source>
        <dbReference type="EMBL" id="HIQ68165.1"/>
    </source>
</evidence>
<evidence type="ECO:0000313" key="10">
    <source>
        <dbReference type="Proteomes" id="UP000886796"/>
    </source>
</evidence>
<dbReference type="PANTHER" id="PTHR30465:SF0">
    <property type="entry name" value="OLIGOPEPTIDE TRANSPORT SYSTEM PERMEASE PROTEIN APPB"/>
    <property type="match status" value="1"/>
</dbReference>
<keyword evidence="5 7" id="KW-1133">Transmembrane helix</keyword>
<evidence type="ECO:0000256" key="4">
    <source>
        <dbReference type="ARBA" id="ARBA00022692"/>
    </source>
</evidence>
<dbReference type="SUPFAM" id="SSF161098">
    <property type="entry name" value="MetI-like"/>
    <property type="match status" value="1"/>
</dbReference>